<dbReference type="Proteomes" id="UP001165422">
    <property type="component" value="Unassembled WGS sequence"/>
</dbReference>
<comment type="catalytic activity">
    <reaction evidence="1">
        <text>ATP + protein L-histidine = ADP + protein N-phospho-L-histidine.</text>
        <dbReference type="EC" id="2.7.13.3"/>
    </reaction>
</comment>
<gene>
    <name evidence="6" type="ORF">LN736_04420</name>
</gene>
<accession>A0ABS8N2T9</accession>
<keyword evidence="3" id="KW-0808">Transferase</keyword>
<dbReference type="Pfam" id="PF02518">
    <property type="entry name" value="HATPase_c"/>
    <property type="match status" value="1"/>
</dbReference>
<dbReference type="InterPro" id="IPR036890">
    <property type="entry name" value="HATPase_C_sf"/>
</dbReference>
<dbReference type="Pfam" id="PF10114">
    <property type="entry name" value="PocR"/>
    <property type="match status" value="1"/>
</dbReference>
<dbReference type="SUPFAM" id="SSF55874">
    <property type="entry name" value="ATPase domain of HSP90 chaperone/DNA topoisomerase II/histidine kinase"/>
    <property type="match status" value="1"/>
</dbReference>
<evidence type="ECO:0000313" key="7">
    <source>
        <dbReference type="Proteomes" id="UP001165422"/>
    </source>
</evidence>
<name>A0ABS8N2T9_9CLOT</name>
<dbReference type="InterPro" id="IPR004358">
    <property type="entry name" value="Sig_transdc_His_kin-like_C"/>
</dbReference>
<keyword evidence="4" id="KW-0902">Two-component regulatory system</keyword>
<evidence type="ECO:0000256" key="4">
    <source>
        <dbReference type="ARBA" id="ARBA00023012"/>
    </source>
</evidence>
<feature type="domain" description="Histidine kinase" evidence="5">
    <location>
        <begin position="299"/>
        <end position="406"/>
    </location>
</feature>
<dbReference type="Pfam" id="PF06580">
    <property type="entry name" value="His_kinase"/>
    <property type="match status" value="1"/>
</dbReference>
<evidence type="ECO:0000256" key="3">
    <source>
        <dbReference type="ARBA" id="ARBA00022777"/>
    </source>
</evidence>
<organism evidence="6 7">
    <name type="scientific">Clostridium aromativorans</name>
    <dbReference type="NCBI Taxonomy" id="2836848"/>
    <lineage>
        <taxon>Bacteria</taxon>
        <taxon>Bacillati</taxon>
        <taxon>Bacillota</taxon>
        <taxon>Clostridia</taxon>
        <taxon>Eubacteriales</taxon>
        <taxon>Clostridiaceae</taxon>
        <taxon>Clostridium</taxon>
    </lineage>
</organism>
<dbReference type="InterPro" id="IPR010559">
    <property type="entry name" value="Sig_transdc_His_kin_internal"/>
</dbReference>
<dbReference type="InterPro" id="IPR050640">
    <property type="entry name" value="Bact_2-comp_sensor_kinase"/>
</dbReference>
<keyword evidence="3" id="KW-0418">Kinase</keyword>
<dbReference type="PROSITE" id="PS50109">
    <property type="entry name" value="HIS_KIN"/>
    <property type="match status" value="1"/>
</dbReference>
<comment type="caution">
    <text evidence="6">The sequence shown here is derived from an EMBL/GenBank/DDBJ whole genome shotgun (WGS) entry which is preliminary data.</text>
</comment>
<sequence length="406" mass="45948">MDDLEHYTLDKLIDVGSLQDIQDKYSKLTNLSTITVNRNGVPLIKPSNFSKFCNLIRTSKEGYRRCINCDAMGGIKSSKLKKPIIYRCHTGLTDFSAPIIVNNVHIGSMLCGQVSIKENDTRNSINLKKISKELYLPLDKLETALKEINIVAYEKIKNSADFMYMFANLIAKMGVANITHSKLLQETKEKMKFQQLARDIQIKSIQSQINPHFLFNTLNTMASMSLLESSNNTVELIYALSDILRYSLRNSDKMVNISIEIDNIKKYLYIQSVRFKDKLSYKINISDNVLNCKIPAMTLQPIVENAVIHGIEPKKEFGKVYIDSETVAGNYVIFKIQDNGVGIEAAKLRSLKDKMNSSSRDDSNISIGIQIVQDRIKYYFGAQYGIDIKSSPNVGTTVYIKIPLVH</sequence>
<dbReference type="InterPro" id="IPR018771">
    <property type="entry name" value="PocR_dom"/>
</dbReference>
<dbReference type="PANTHER" id="PTHR34220">
    <property type="entry name" value="SENSOR HISTIDINE KINASE YPDA"/>
    <property type="match status" value="1"/>
</dbReference>
<dbReference type="SMART" id="SM00387">
    <property type="entry name" value="HATPase_c"/>
    <property type="match status" value="1"/>
</dbReference>
<evidence type="ECO:0000256" key="2">
    <source>
        <dbReference type="ARBA" id="ARBA00012438"/>
    </source>
</evidence>
<dbReference type="InterPro" id="IPR005467">
    <property type="entry name" value="His_kinase_dom"/>
</dbReference>
<dbReference type="RefSeq" id="WP_150355918.1">
    <property type="nucleotide sequence ID" value="NZ_JAJJPB010000003.1"/>
</dbReference>
<evidence type="ECO:0000256" key="1">
    <source>
        <dbReference type="ARBA" id="ARBA00000085"/>
    </source>
</evidence>
<dbReference type="InterPro" id="IPR003594">
    <property type="entry name" value="HATPase_dom"/>
</dbReference>
<dbReference type="EC" id="2.7.13.3" evidence="2"/>
<proteinExistence type="predicted"/>
<evidence type="ECO:0000259" key="5">
    <source>
        <dbReference type="PROSITE" id="PS50109"/>
    </source>
</evidence>
<dbReference type="PRINTS" id="PR00344">
    <property type="entry name" value="BCTRLSENSOR"/>
</dbReference>
<dbReference type="Gene3D" id="3.30.565.10">
    <property type="entry name" value="Histidine kinase-like ATPase, C-terminal domain"/>
    <property type="match status" value="1"/>
</dbReference>
<dbReference type="EMBL" id="JAJJPB010000003">
    <property type="protein sequence ID" value="MCC9294114.1"/>
    <property type="molecule type" value="Genomic_DNA"/>
</dbReference>
<protein>
    <recommendedName>
        <fullName evidence="2">histidine kinase</fullName>
        <ecNumber evidence="2">2.7.13.3</ecNumber>
    </recommendedName>
</protein>
<evidence type="ECO:0000313" key="6">
    <source>
        <dbReference type="EMBL" id="MCC9294114.1"/>
    </source>
</evidence>
<reference evidence="6" key="1">
    <citation type="submission" date="2021-11" db="EMBL/GenBank/DDBJ databases">
        <authorList>
            <person name="Qingchun L."/>
            <person name="Dong Z."/>
            <person name="Zongwei Q."/>
            <person name="Jia Z."/>
            <person name="Duotao L."/>
        </authorList>
    </citation>
    <scope>NUCLEOTIDE SEQUENCE</scope>
    <source>
        <strain evidence="6">WLY-B-L2</strain>
    </source>
</reference>
<dbReference type="PANTHER" id="PTHR34220:SF7">
    <property type="entry name" value="SENSOR HISTIDINE KINASE YPDA"/>
    <property type="match status" value="1"/>
</dbReference>
<keyword evidence="7" id="KW-1185">Reference proteome</keyword>